<dbReference type="GeneID" id="14910416"/>
<feature type="binding site" evidence="5">
    <location>
        <position position="224"/>
    </location>
    <ligand>
        <name>substrate</name>
    </ligand>
</feature>
<dbReference type="GO" id="GO:0070006">
    <property type="term" value="F:metalloaminopeptidase activity"/>
    <property type="evidence" value="ECO:0007669"/>
    <property type="project" value="UniProtKB-UniRule"/>
</dbReference>
<dbReference type="OMA" id="HWEHSVA"/>
<comment type="catalytic activity">
    <reaction evidence="5 6">
        <text>Release of N-terminal amino acids, preferentially methionine, from peptides and arylamides.</text>
        <dbReference type="EC" id="3.4.11.18"/>
    </reaction>
</comment>
<name>G0QKM6_ICHMU</name>
<gene>
    <name evidence="8" type="ORF">IMG5_019890</name>
</gene>
<evidence type="ECO:0000256" key="2">
    <source>
        <dbReference type="ARBA" id="ARBA00022670"/>
    </source>
</evidence>
<evidence type="ECO:0000256" key="3">
    <source>
        <dbReference type="ARBA" id="ARBA00022723"/>
    </source>
</evidence>
<dbReference type="RefSeq" id="XP_004039528.1">
    <property type="nucleotide sequence ID" value="XM_004039480.1"/>
</dbReference>
<dbReference type="InterPro" id="IPR001714">
    <property type="entry name" value="Pept_M24_MAP"/>
</dbReference>
<dbReference type="PRINTS" id="PR00599">
    <property type="entry name" value="MAPEPTIDASE"/>
</dbReference>
<feature type="binding site" evidence="5">
    <location>
        <position position="252"/>
    </location>
    <ligand>
        <name>a divalent metal cation</name>
        <dbReference type="ChEBI" id="CHEBI:60240"/>
        <label>2</label>
        <note>catalytic</note>
    </ligand>
</feature>
<dbReference type="CDD" id="cd01086">
    <property type="entry name" value="MetAP1"/>
    <property type="match status" value="1"/>
</dbReference>
<evidence type="ECO:0000256" key="4">
    <source>
        <dbReference type="ARBA" id="ARBA00022801"/>
    </source>
</evidence>
<feature type="binding site" evidence="5">
    <location>
        <position position="154"/>
    </location>
    <ligand>
        <name>a divalent metal cation</name>
        <dbReference type="ChEBI" id="CHEBI:60240"/>
        <label>1</label>
    </ligand>
</feature>
<feature type="binding site" evidence="5">
    <location>
        <position position="282"/>
    </location>
    <ligand>
        <name>a divalent metal cation</name>
        <dbReference type="ChEBI" id="CHEBI:60240"/>
        <label>2</label>
        <note>catalytic</note>
    </ligand>
</feature>
<keyword evidence="4 5" id="KW-0378">Hydrolase</keyword>
<evidence type="ECO:0000256" key="1">
    <source>
        <dbReference type="ARBA" id="ARBA00022438"/>
    </source>
</evidence>
<dbReference type="HAMAP" id="MF_01974">
    <property type="entry name" value="MetAP_1"/>
    <property type="match status" value="1"/>
</dbReference>
<comment type="function">
    <text evidence="6">Cotranslationally removes the N-terminal methionine from nascent proteins. The N-terminal methionine is often cleaved when the second residue in the primary sequence is small and uncharged (Met-Ala-, Cys, Gly, Pro, Ser, Thr, or Val).</text>
</comment>
<dbReference type="EC" id="3.4.11.18" evidence="6"/>
<dbReference type="InterPro" id="IPR000994">
    <property type="entry name" value="Pept_M24"/>
</dbReference>
<organism evidence="8 9">
    <name type="scientific">Ichthyophthirius multifiliis</name>
    <name type="common">White spot disease agent</name>
    <name type="synonym">Ich</name>
    <dbReference type="NCBI Taxonomy" id="5932"/>
    <lineage>
        <taxon>Eukaryota</taxon>
        <taxon>Sar</taxon>
        <taxon>Alveolata</taxon>
        <taxon>Ciliophora</taxon>
        <taxon>Intramacronucleata</taxon>
        <taxon>Oligohymenophorea</taxon>
        <taxon>Hymenostomatida</taxon>
        <taxon>Ophryoglenina</taxon>
        <taxon>Ichthyophthirius</taxon>
    </lineage>
</organism>
<dbReference type="GO" id="GO:0046872">
    <property type="term" value="F:metal ion binding"/>
    <property type="evidence" value="ECO:0007669"/>
    <property type="project" value="UniProtKB-UniRule"/>
</dbReference>
<keyword evidence="1 5" id="KW-0031">Aminopeptidase</keyword>
<dbReference type="eggNOG" id="KOG2738">
    <property type="taxonomic scope" value="Eukaryota"/>
</dbReference>
<dbReference type="PANTHER" id="PTHR43330:SF8">
    <property type="entry name" value="METHIONINE AMINOPEPTIDASE 1D, MITOCHONDRIAL"/>
    <property type="match status" value="1"/>
</dbReference>
<proteinExistence type="inferred from homology"/>
<dbReference type="AlphaFoldDB" id="G0QKM6"/>
<evidence type="ECO:0000256" key="6">
    <source>
        <dbReference type="RuleBase" id="RU003653"/>
    </source>
</evidence>
<dbReference type="EMBL" id="GL983176">
    <property type="protein sequence ID" value="EGR34224.1"/>
    <property type="molecule type" value="Genomic_DNA"/>
</dbReference>
<evidence type="ECO:0000256" key="5">
    <source>
        <dbReference type="HAMAP-Rule" id="MF_03174"/>
    </source>
</evidence>
<feature type="binding site" evidence="5">
    <location>
        <position position="143"/>
    </location>
    <ligand>
        <name>a divalent metal cation</name>
        <dbReference type="ChEBI" id="CHEBI:60240"/>
        <label>1</label>
    </ligand>
</feature>
<dbReference type="InParanoid" id="G0QKM6"/>
<dbReference type="NCBIfam" id="TIGR00500">
    <property type="entry name" value="met_pdase_I"/>
    <property type="match status" value="1"/>
</dbReference>
<dbReference type="InterPro" id="IPR036005">
    <property type="entry name" value="Creatinase/aminopeptidase-like"/>
</dbReference>
<evidence type="ECO:0000259" key="7">
    <source>
        <dbReference type="Pfam" id="PF00557"/>
    </source>
</evidence>
<dbReference type="Gene3D" id="3.90.230.10">
    <property type="entry name" value="Creatinase/methionine aminopeptidase superfamily"/>
    <property type="match status" value="1"/>
</dbReference>
<comment type="cofactor">
    <cofactor evidence="5">
        <name>Co(2+)</name>
        <dbReference type="ChEBI" id="CHEBI:48828"/>
    </cofactor>
    <cofactor evidence="5">
        <name>Zn(2+)</name>
        <dbReference type="ChEBI" id="CHEBI:29105"/>
    </cofactor>
    <cofactor evidence="5">
        <name>Mn(2+)</name>
        <dbReference type="ChEBI" id="CHEBI:29035"/>
    </cofactor>
    <cofactor evidence="5">
        <name>Fe(2+)</name>
        <dbReference type="ChEBI" id="CHEBI:29033"/>
    </cofactor>
    <text evidence="5">Binds 2 divalent metal cations per subunit. Has a high-affinity and a low affinity metal-binding site. The true nature of the physiological cofactor is under debate. The enzyme is active with cobalt, zinc, manganese or divalent iron ions. Most likely, methionine aminopeptidases function as mononuclear Fe(2+)-metalloproteases under physiological conditions, and the catalytically relevant metal-binding site has been assigned to the histidine-containing high-affinity site.</text>
</comment>
<reference evidence="8 9" key="1">
    <citation type="submission" date="2011-07" db="EMBL/GenBank/DDBJ databases">
        <authorList>
            <person name="Coyne R."/>
            <person name="Brami D."/>
            <person name="Johnson J."/>
            <person name="Hostetler J."/>
            <person name="Hannick L."/>
            <person name="Clark T."/>
            <person name="Cassidy-Hanley D."/>
            <person name="Inman J."/>
        </authorList>
    </citation>
    <scope>NUCLEOTIDE SEQUENCE [LARGE SCALE GENOMIC DNA]</scope>
    <source>
        <strain evidence="8 9">G5</strain>
    </source>
</reference>
<feature type="binding site" evidence="5">
    <location>
        <position position="126"/>
    </location>
    <ligand>
        <name>substrate</name>
    </ligand>
</feature>
<dbReference type="OrthoDB" id="3209743at2759"/>
<dbReference type="GO" id="GO:0004239">
    <property type="term" value="F:initiator methionyl aminopeptidase activity"/>
    <property type="evidence" value="ECO:0007669"/>
    <property type="project" value="UniProtKB-UniRule"/>
</dbReference>
<feature type="binding site" evidence="5">
    <location>
        <position position="217"/>
    </location>
    <ligand>
        <name>a divalent metal cation</name>
        <dbReference type="ChEBI" id="CHEBI:60240"/>
        <label>2</label>
        <note>catalytic</note>
    </ligand>
</feature>
<feature type="binding site" evidence="5">
    <location>
        <position position="282"/>
    </location>
    <ligand>
        <name>a divalent metal cation</name>
        <dbReference type="ChEBI" id="CHEBI:60240"/>
        <label>1</label>
    </ligand>
</feature>
<dbReference type="Pfam" id="PF00557">
    <property type="entry name" value="Peptidase_M24"/>
    <property type="match status" value="1"/>
</dbReference>
<evidence type="ECO:0000313" key="9">
    <source>
        <dbReference type="Proteomes" id="UP000008983"/>
    </source>
</evidence>
<comment type="similarity">
    <text evidence="5">Belongs to the peptidase M24A family. Methionine aminopeptidase type 1 subfamily.</text>
</comment>
<sequence>MFLLLLDFTKKLEVPKEIPSPEYVGKNNKKYKKINIIDNPNPVYGLYHGSPVIHNKETIECLRKAGKLASQTLSHLASHVKAGITTDELDKICHKFIIDNGAYPTALGFMEFPKSVCTSVNEVICHGIPNTRPLYNGDYINLDVTLYKHGVHGDNSLMVKVGNVHPKISKLIEVTQMAVYESIKICKPGVKFRKIGDICQEIANSNGFHVCELFTGHGVGKLLHMPPIVFHSKKSESESPYTMQPGMVFTIEPIFCIEEGSYYQWDDGMTVVSPYNPSAQWEHTILITDDGHEVFTLREGERII</sequence>
<feature type="domain" description="Peptidase M24" evidence="7">
    <location>
        <begin position="60"/>
        <end position="289"/>
    </location>
</feature>
<keyword evidence="3 5" id="KW-0479">Metal-binding</keyword>
<accession>G0QKM6</accession>
<keyword evidence="2 5" id="KW-0645">Protease</keyword>
<dbReference type="Proteomes" id="UP000008983">
    <property type="component" value="Unassembled WGS sequence"/>
</dbReference>
<dbReference type="GO" id="GO:0006508">
    <property type="term" value="P:proteolysis"/>
    <property type="evidence" value="ECO:0007669"/>
    <property type="project" value="UniProtKB-KW"/>
</dbReference>
<keyword evidence="9" id="KW-1185">Reference proteome</keyword>
<feature type="binding site" evidence="5">
    <location>
        <position position="154"/>
    </location>
    <ligand>
        <name>a divalent metal cation</name>
        <dbReference type="ChEBI" id="CHEBI:60240"/>
        <label>2</label>
        <note>catalytic</note>
    </ligand>
</feature>
<dbReference type="STRING" id="857967.G0QKM6"/>
<dbReference type="PANTHER" id="PTHR43330">
    <property type="entry name" value="METHIONINE AMINOPEPTIDASE"/>
    <property type="match status" value="1"/>
</dbReference>
<evidence type="ECO:0000313" key="8">
    <source>
        <dbReference type="EMBL" id="EGR34224.1"/>
    </source>
</evidence>
<protein>
    <recommendedName>
        <fullName evidence="6">Methionine aminopeptidase</fullName>
        <ecNumber evidence="6">3.4.11.18</ecNumber>
    </recommendedName>
</protein>
<dbReference type="SUPFAM" id="SSF55920">
    <property type="entry name" value="Creatinase/aminopeptidase"/>
    <property type="match status" value="1"/>
</dbReference>
<dbReference type="InterPro" id="IPR002467">
    <property type="entry name" value="Pept_M24A_MAP1"/>
</dbReference>